<dbReference type="EMBL" id="CP113520">
    <property type="protein sequence ID" value="WAJ27102.1"/>
    <property type="molecule type" value="Genomic_DNA"/>
</dbReference>
<dbReference type="Proteomes" id="UP001163223">
    <property type="component" value="Chromosome"/>
</dbReference>
<keyword evidence="2" id="KW-1185">Reference proteome</keyword>
<evidence type="ECO:0000313" key="1">
    <source>
        <dbReference type="EMBL" id="WAJ27102.1"/>
    </source>
</evidence>
<proteinExistence type="predicted"/>
<gene>
    <name evidence="1" type="ORF">OXU80_19915</name>
</gene>
<organism evidence="1 2">
    <name type="scientific">Antarcticirhabdus aurantiaca</name>
    <dbReference type="NCBI Taxonomy" id="2606717"/>
    <lineage>
        <taxon>Bacteria</taxon>
        <taxon>Pseudomonadati</taxon>
        <taxon>Pseudomonadota</taxon>
        <taxon>Alphaproteobacteria</taxon>
        <taxon>Hyphomicrobiales</taxon>
        <taxon>Aurantimonadaceae</taxon>
        <taxon>Antarcticirhabdus</taxon>
    </lineage>
</organism>
<sequence length="343" mass="36408">MSRRQALKAAAGGMALSAAAIGGARAQDAQQADPTAPTEEESAMAGGGEDILPFAPGWRRTVVGDVALVTVLDGIRPGEGPHPTFGEDQSAESVAELMRANLLPPNRFANFFNPVIVEAGEERILVDTGFGPAGLDNGQGLLANRMAGAGFAPEDITIVALTHFHGDHINGLMTTEGQPAFPNARVVAGQAEWDFWTSDAAKNGPAAGNAKAVEAMVVPLRERITFLTDGDEIVSGMVARAAFGHTPGMLAFELGEGENRVLMAADTFSHFVISFQRPDWHVRFDMDKQAAAETRRRLAAMLASERMAVMGYHLPFPAIGFVEAVGDAFRYVPASYQFAVEEG</sequence>
<name>A0ACD4NJU3_9HYPH</name>
<evidence type="ECO:0000313" key="2">
    <source>
        <dbReference type="Proteomes" id="UP001163223"/>
    </source>
</evidence>
<protein>
    <submittedName>
        <fullName evidence="1">MBL fold metallo-hydrolase</fullName>
    </submittedName>
</protein>
<accession>A0ACD4NJU3</accession>
<reference evidence="1" key="1">
    <citation type="submission" date="2022-11" db="EMBL/GenBank/DDBJ databases">
        <title>beta-Carotene-producing bacterium, Jeongeuplla avenae sp. nov., alleviates the salt stress of Arabidopsis seedlings.</title>
        <authorList>
            <person name="Jiang L."/>
            <person name="Lee J."/>
        </authorList>
    </citation>
    <scope>NUCLEOTIDE SEQUENCE</scope>
    <source>
        <strain evidence="1">DY_R2A_6</strain>
    </source>
</reference>